<sequence length="214" mass="22992">MSELFLARHGQTVWHAENRYAGSSDIDLTPRGREQARQLGDWAAGMAARGELTAVLSSPLRRCRETAEPAAAATGRPLETDARLRELDFGRGEGLTRDEMRREFGAERAAFERDPGAVALPGGEDPEAAVARGLEALREVAASAPGGGPVLVVAHNTLLRMCLCAMLGIPLSEYRRVLPVLGNCALTKVRRRADGWSLLSYNTPPAAHPSRSGV</sequence>
<feature type="active site" description="Tele-phosphohistidine intermediate" evidence="1">
    <location>
        <position position="9"/>
    </location>
</feature>
<evidence type="ECO:0000313" key="3">
    <source>
        <dbReference type="EMBL" id="AXK34009.1"/>
    </source>
</evidence>
<reference evidence="3 4" key="1">
    <citation type="submission" date="2018-07" db="EMBL/GenBank/DDBJ databases">
        <title>Draft genome of the type strain Streptomyces armeniacus ATCC 15676.</title>
        <authorList>
            <person name="Labana P."/>
            <person name="Gosse J.T."/>
            <person name="Boddy C.N."/>
        </authorList>
    </citation>
    <scope>NUCLEOTIDE SEQUENCE [LARGE SCALE GENOMIC DNA]</scope>
    <source>
        <strain evidence="3 4">ATCC 15676</strain>
    </source>
</reference>
<dbReference type="Gene3D" id="3.40.50.1240">
    <property type="entry name" value="Phosphoglycerate mutase-like"/>
    <property type="match status" value="1"/>
</dbReference>
<dbReference type="RefSeq" id="WP_208879209.1">
    <property type="nucleotide sequence ID" value="NZ_CP031320.1"/>
</dbReference>
<organism evidence="3 4">
    <name type="scientific">Streptomyces armeniacus</name>
    <dbReference type="NCBI Taxonomy" id="83291"/>
    <lineage>
        <taxon>Bacteria</taxon>
        <taxon>Bacillati</taxon>
        <taxon>Actinomycetota</taxon>
        <taxon>Actinomycetes</taxon>
        <taxon>Kitasatosporales</taxon>
        <taxon>Streptomycetaceae</taxon>
        <taxon>Streptomyces</taxon>
    </lineage>
</organism>
<dbReference type="GO" id="GO:0016791">
    <property type="term" value="F:phosphatase activity"/>
    <property type="evidence" value="ECO:0007669"/>
    <property type="project" value="TreeGrafter"/>
</dbReference>
<evidence type="ECO:0000313" key="4">
    <source>
        <dbReference type="Proteomes" id="UP000254425"/>
    </source>
</evidence>
<dbReference type="SMART" id="SM00855">
    <property type="entry name" value="PGAM"/>
    <property type="match status" value="1"/>
</dbReference>
<dbReference type="PANTHER" id="PTHR48100">
    <property type="entry name" value="BROAD-SPECIFICITY PHOSPHATASE YOR283W-RELATED"/>
    <property type="match status" value="1"/>
</dbReference>
<gene>
    <name evidence="3" type="ORF">DVA86_16440</name>
</gene>
<evidence type="ECO:0000256" key="2">
    <source>
        <dbReference type="PIRSR" id="PIRSR613078-2"/>
    </source>
</evidence>
<proteinExistence type="predicted"/>
<dbReference type="InterPro" id="IPR029033">
    <property type="entry name" value="His_PPase_superfam"/>
</dbReference>
<accession>A0A345XQU3</accession>
<dbReference type="SUPFAM" id="SSF53254">
    <property type="entry name" value="Phosphoglycerate mutase-like"/>
    <property type="match status" value="1"/>
</dbReference>
<dbReference type="InterPro" id="IPR013078">
    <property type="entry name" value="His_Pase_superF_clade-1"/>
</dbReference>
<dbReference type="Pfam" id="PF00300">
    <property type="entry name" value="His_Phos_1"/>
    <property type="match status" value="1"/>
</dbReference>
<protein>
    <submittedName>
        <fullName evidence="3">Histidine phosphatase family protein</fullName>
    </submittedName>
</protein>
<dbReference type="PANTHER" id="PTHR48100:SF1">
    <property type="entry name" value="HISTIDINE PHOSPHATASE FAMILY PROTEIN-RELATED"/>
    <property type="match status" value="1"/>
</dbReference>
<dbReference type="EMBL" id="CP031320">
    <property type="protein sequence ID" value="AXK34009.1"/>
    <property type="molecule type" value="Genomic_DNA"/>
</dbReference>
<keyword evidence="4" id="KW-1185">Reference proteome</keyword>
<dbReference type="Proteomes" id="UP000254425">
    <property type="component" value="Chromosome"/>
</dbReference>
<feature type="active site" description="Proton donor/acceptor" evidence="1">
    <location>
        <position position="86"/>
    </location>
</feature>
<evidence type="ECO:0000256" key="1">
    <source>
        <dbReference type="PIRSR" id="PIRSR613078-1"/>
    </source>
</evidence>
<dbReference type="KEGG" id="sarm:DVA86_16440"/>
<dbReference type="GO" id="GO:0005737">
    <property type="term" value="C:cytoplasm"/>
    <property type="evidence" value="ECO:0007669"/>
    <property type="project" value="TreeGrafter"/>
</dbReference>
<dbReference type="CDD" id="cd07067">
    <property type="entry name" value="HP_PGM_like"/>
    <property type="match status" value="1"/>
</dbReference>
<dbReference type="AlphaFoldDB" id="A0A345XQU3"/>
<feature type="binding site" evidence="2">
    <location>
        <position position="62"/>
    </location>
    <ligand>
        <name>substrate</name>
    </ligand>
</feature>
<name>A0A345XQU3_9ACTN</name>
<dbReference type="InterPro" id="IPR050275">
    <property type="entry name" value="PGM_Phosphatase"/>
</dbReference>